<dbReference type="GO" id="GO:0006897">
    <property type="term" value="P:endocytosis"/>
    <property type="evidence" value="ECO:0007669"/>
    <property type="project" value="UniProtKB-KW"/>
</dbReference>
<evidence type="ECO:0000256" key="11">
    <source>
        <dbReference type="PROSITE-ProRule" id="PRU00124"/>
    </source>
</evidence>
<feature type="region of interest" description="Disordered" evidence="12">
    <location>
        <begin position="613"/>
        <end position="701"/>
    </location>
</feature>
<feature type="domain" description="CUB" evidence="15">
    <location>
        <begin position="231"/>
        <end position="343"/>
    </location>
</feature>
<dbReference type="Proteomes" id="UP001178508">
    <property type="component" value="Chromosome 1"/>
</dbReference>
<evidence type="ECO:0000256" key="7">
    <source>
        <dbReference type="ARBA" id="ARBA00023136"/>
    </source>
</evidence>
<dbReference type="PROSITE" id="PS01180">
    <property type="entry name" value="CUB"/>
    <property type="match status" value="2"/>
</dbReference>
<evidence type="ECO:0000256" key="12">
    <source>
        <dbReference type="SAM" id="MobiDB-lite"/>
    </source>
</evidence>
<feature type="compositionally biased region" description="Polar residues" evidence="12">
    <location>
        <begin position="665"/>
        <end position="675"/>
    </location>
</feature>
<evidence type="ECO:0000259" key="15">
    <source>
        <dbReference type="PROSITE" id="PS01180"/>
    </source>
</evidence>
<comment type="caution">
    <text evidence="11">Lacks conserved residue(s) required for the propagation of feature annotation.</text>
</comment>
<dbReference type="Gene3D" id="4.10.400.10">
    <property type="entry name" value="Low-density Lipoprotein Receptor"/>
    <property type="match status" value="5"/>
</dbReference>
<evidence type="ECO:0000256" key="6">
    <source>
        <dbReference type="ARBA" id="ARBA00022989"/>
    </source>
</evidence>
<dbReference type="SUPFAM" id="SSF57424">
    <property type="entry name" value="LDL receptor-like module"/>
    <property type="match status" value="5"/>
</dbReference>
<dbReference type="GO" id="GO:0005905">
    <property type="term" value="C:clathrin-coated pit"/>
    <property type="evidence" value="ECO:0007669"/>
    <property type="project" value="UniProtKB-KW"/>
</dbReference>
<gene>
    <name evidence="16" type="ORF">XNOV1_A018707</name>
</gene>
<dbReference type="InterPro" id="IPR023415">
    <property type="entry name" value="LDLR_class-A_CS"/>
</dbReference>
<keyword evidence="16" id="KW-0675">Receptor</keyword>
<dbReference type="FunFam" id="2.60.120.290:FF:000005">
    <property type="entry name" value="Procollagen C-endopeptidase enhancer 1"/>
    <property type="match status" value="1"/>
</dbReference>
<sequence>MGPPGLLLGLLWLRSALLCAAGCSERVEVHTERRGVIYSPSWPLNYPPGVNCSWHIQGGQGEVITISFRNFDVAESRNCLGDCLLLTPTWNGESRLCGSTLPPPFISTSGRVWLYFHSQANSSGQAQGFRLSYIRGHLGQSSCQSDEFLCGNGKCLPRFWKCNGQDECGDASDERSCSPPPTEAQPGLCPYGAIPCTEAQSTRCLPAALRCNGARDCHDGTDELGCPDTTCGKRLGNFYGSFASPDFFRANRSTEVELRCSWLLDTQDPKPIVLQLDLQLGPKDSLHVYDGLLQRAEHLLQVLSYHNNRRPALLESSRGQMSVLYMAQPHSPGHGFNATYQVKGYCFPGERPCGSDQGCFSERQRCDGYWHCPSGRDEEACPGCPDGEFPCEGGTGVCYPASERCNNQKRCPDGSDEKNCYDCQPGNFHCGTNLCIFETWRCDGQEDCLDGSDERDCMAAVPRKVITAALIGSLVCSLLLVIALGCALKLHSLRNREYRAFETQMTRMEAEFVQREAPPSYGQLIAQGLIPPVEDFPVYNPTQASVLQNLRLAMRRQIRRHSTRRNTSSSRRRLGHIWNRLFRARGHAPLLEPPGPTQITLGLHSYRTVNVQGAQARSGAGPGDEVDMGGISGMDLQSCTPESPASPLSFQSVDSPETEEMSPVSRGSSRATQSEPPTPVQSDSSSHSGPSSTLQDTSLHPCHPRASRKLVLELAVNLKGVSLRRYSPLGPLSPISPSQTSLPHSQGPLVTSPSEPSSSSSSVKGEDSDSHFTVEVPSWEISSRDKKRREGKSRLCRLSRAFSEEGGDSGRETTPC</sequence>
<feature type="disulfide bond" evidence="11">
    <location>
        <begin position="150"/>
        <end position="168"/>
    </location>
</feature>
<dbReference type="FunFam" id="4.10.400.10:FF:000050">
    <property type="entry name" value="low-density lipoprotein receptor-related protein 10"/>
    <property type="match status" value="1"/>
</dbReference>
<feature type="chain" id="PRO_5043897726" evidence="14">
    <location>
        <begin position="23"/>
        <end position="816"/>
    </location>
</feature>
<dbReference type="PRINTS" id="PR00261">
    <property type="entry name" value="LDLRECEPTOR"/>
</dbReference>
<dbReference type="SMART" id="SM00042">
    <property type="entry name" value="CUB"/>
    <property type="match status" value="2"/>
</dbReference>
<feature type="disulfide bond" evidence="11">
    <location>
        <begin position="162"/>
        <end position="177"/>
    </location>
</feature>
<dbReference type="InterPro" id="IPR036055">
    <property type="entry name" value="LDL_receptor-like_sf"/>
</dbReference>
<feature type="compositionally biased region" description="Low complexity" evidence="12">
    <location>
        <begin position="727"/>
        <end position="738"/>
    </location>
</feature>
<keyword evidence="7 13" id="KW-0472">Membrane</keyword>
<proteinExistence type="inferred from homology"/>
<keyword evidence="14" id="KW-0732">Signal</keyword>
<accession>A0AAV1EIG4</accession>
<feature type="disulfide bond" evidence="11">
    <location>
        <begin position="143"/>
        <end position="155"/>
    </location>
</feature>
<dbReference type="PANTHER" id="PTHR24270">
    <property type="entry name" value="LOW-DENSITY LIPOPROTEIN RECEPTOR-RELATED"/>
    <property type="match status" value="1"/>
</dbReference>
<evidence type="ECO:0000256" key="4">
    <source>
        <dbReference type="ARBA" id="ARBA00022692"/>
    </source>
</evidence>
<name>A0AAV1EIG4_XYRNO</name>
<dbReference type="EMBL" id="OY660864">
    <property type="protein sequence ID" value="CAJ1048479.1"/>
    <property type="molecule type" value="Genomic_DNA"/>
</dbReference>
<organism evidence="16 17">
    <name type="scientific">Xyrichtys novacula</name>
    <name type="common">Pearly razorfish</name>
    <name type="synonym">Hemipteronotus novacula</name>
    <dbReference type="NCBI Taxonomy" id="13765"/>
    <lineage>
        <taxon>Eukaryota</taxon>
        <taxon>Metazoa</taxon>
        <taxon>Chordata</taxon>
        <taxon>Craniata</taxon>
        <taxon>Vertebrata</taxon>
        <taxon>Euteleostomi</taxon>
        <taxon>Actinopterygii</taxon>
        <taxon>Neopterygii</taxon>
        <taxon>Teleostei</taxon>
        <taxon>Neoteleostei</taxon>
        <taxon>Acanthomorphata</taxon>
        <taxon>Eupercaria</taxon>
        <taxon>Labriformes</taxon>
        <taxon>Labridae</taxon>
        <taxon>Xyrichtys</taxon>
    </lineage>
</organism>
<dbReference type="InterPro" id="IPR000859">
    <property type="entry name" value="CUB_dom"/>
</dbReference>
<dbReference type="InterPro" id="IPR035914">
    <property type="entry name" value="Sperma_CUB_dom_sf"/>
</dbReference>
<keyword evidence="3" id="KW-0254">Endocytosis</keyword>
<dbReference type="SMART" id="SM00192">
    <property type="entry name" value="LDLa"/>
    <property type="match status" value="5"/>
</dbReference>
<feature type="disulfide bond" evidence="11">
    <location>
        <begin position="430"/>
        <end position="448"/>
    </location>
</feature>
<comment type="subcellular location">
    <subcellularLocation>
        <location evidence="10">Membrane</location>
        <location evidence="10">Coated pit</location>
    </subcellularLocation>
    <subcellularLocation>
        <location evidence="1">Membrane</location>
        <topology evidence="1">Single-pass membrane protein</topology>
    </subcellularLocation>
</comment>
<feature type="signal peptide" evidence="14">
    <location>
        <begin position="1"/>
        <end position="22"/>
    </location>
</feature>
<comment type="similarity">
    <text evidence="2">Belongs to the LDLR family.</text>
</comment>
<feature type="region of interest" description="Disordered" evidence="12">
    <location>
        <begin position="725"/>
        <end position="816"/>
    </location>
</feature>
<feature type="compositionally biased region" description="Polar residues" evidence="12">
    <location>
        <begin position="739"/>
        <end position="751"/>
    </location>
</feature>
<keyword evidence="9" id="KW-0168">Coated pit</keyword>
<evidence type="ECO:0000256" key="10">
    <source>
        <dbReference type="ARBA" id="ARBA00037878"/>
    </source>
</evidence>
<dbReference type="PROSITE" id="PS01209">
    <property type="entry name" value="LDLRA_1"/>
    <property type="match status" value="3"/>
</dbReference>
<evidence type="ECO:0000256" key="2">
    <source>
        <dbReference type="ARBA" id="ARBA00009939"/>
    </source>
</evidence>
<feature type="compositionally biased region" description="Low complexity" evidence="12">
    <location>
        <begin position="752"/>
        <end position="763"/>
    </location>
</feature>
<dbReference type="PROSITE" id="PS50068">
    <property type="entry name" value="LDLRA_2"/>
    <property type="match status" value="5"/>
</dbReference>
<evidence type="ECO:0000256" key="8">
    <source>
        <dbReference type="ARBA" id="ARBA00023157"/>
    </source>
</evidence>
<feature type="disulfide bond" evidence="11">
    <location>
        <begin position="211"/>
        <end position="226"/>
    </location>
</feature>
<evidence type="ECO:0000256" key="1">
    <source>
        <dbReference type="ARBA" id="ARBA00004167"/>
    </source>
</evidence>
<feature type="transmembrane region" description="Helical" evidence="13">
    <location>
        <begin position="465"/>
        <end position="488"/>
    </location>
</feature>
<dbReference type="Pfam" id="PF00431">
    <property type="entry name" value="CUB"/>
    <property type="match status" value="1"/>
</dbReference>
<dbReference type="AlphaFoldDB" id="A0AAV1EIG4"/>
<keyword evidence="6 13" id="KW-1133">Transmembrane helix</keyword>
<dbReference type="CDD" id="cd00041">
    <property type="entry name" value="CUB"/>
    <property type="match status" value="2"/>
</dbReference>
<feature type="compositionally biased region" description="Low complexity" evidence="12">
    <location>
        <begin position="682"/>
        <end position="692"/>
    </location>
</feature>
<evidence type="ECO:0000256" key="14">
    <source>
        <dbReference type="SAM" id="SignalP"/>
    </source>
</evidence>
<keyword evidence="8 11" id="KW-1015">Disulfide bond</keyword>
<feature type="compositionally biased region" description="Polar residues" evidence="12">
    <location>
        <begin position="635"/>
        <end position="655"/>
    </location>
</feature>
<dbReference type="Pfam" id="PF00057">
    <property type="entry name" value="Ldl_recept_a"/>
    <property type="match status" value="4"/>
</dbReference>
<evidence type="ECO:0000256" key="3">
    <source>
        <dbReference type="ARBA" id="ARBA00022583"/>
    </source>
</evidence>
<evidence type="ECO:0000256" key="13">
    <source>
        <dbReference type="SAM" id="Phobius"/>
    </source>
</evidence>
<evidence type="ECO:0000256" key="5">
    <source>
        <dbReference type="ARBA" id="ARBA00022737"/>
    </source>
</evidence>
<dbReference type="Gene3D" id="2.60.120.290">
    <property type="entry name" value="Spermadhesin, CUB domain"/>
    <property type="match status" value="2"/>
</dbReference>
<keyword evidence="4 13" id="KW-0812">Transmembrane</keyword>
<feature type="disulfide bond" evidence="11">
    <location>
        <begin position="405"/>
        <end position="420"/>
    </location>
</feature>
<evidence type="ECO:0000256" key="9">
    <source>
        <dbReference type="ARBA" id="ARBA00023176"/>
    </source>
</evidence>
<dbReference type="CDD" id="cd00112">
    <property type="entry name" value="LDLa"/>
    <property type="match status" value="5"/>
</dbReference>
<dbReference type="InterPro" id="IPR050685">
    <property type="entry name" value="LDLR"/>
</dbReference>
<evidence type="ECO:0000313" key="17">
    <source>
        <dbReference type="Proteomes" id="UP001178508"/>
    </source>
</evidence>
<keyword evidence="17" id="KW-1185">Reference proteome</keyword>
<dbReference type="PANTHER" id="PTHR24270:SF22">
    <property type="entry name" value="LOW-DENSITY LIPOPROTEIN RECEPTOR-RELATED PROTEIN 3"/>
    <property type="match status" value="1"/>
</dbReference>
<feature type="disulfide bond" evidence="11">
    <location>
        <begin position="442"/>
        <end position="457"/>
    </location>
</feature>
<dbReference type="GO" id="GO:0005886">
    <property type="term" value="C:plasma membrane"/>
    <property type="evidence" value="ECO:0007669"/>
    <property type="project" value="TreeGrafter"/>
</dbReference>
<feature type="disulfide bond" evidence="11">
    <location>
        <begin position="366"/>
        <end position="381"/>
    </location>
</feature>
<feature type="disulfide bond" evidence="11">
    <location>
        <begin position="423"/>
        <end position="435"/>
    </location>
</feature>
<keyword evidence="16" id="KW-0449">Lipoprotein</keyword>
<dbReference type="SUPFAM" id="SSF49854">
    <property type="entry name" value="Spermadhesin, CUB domain"/>
    <property type="match status" value="2"/>
</dbReference>
<keyword evidence="5" id="KW-0677">Repeat</keyword>
<reference evidence="16" key="1">
    <citation type="submission" date="2023-08" db="EMBL/GenBank/DDBJ databases">
        <authorList>
            <person name="Alioto T."/>
            <person name="Alioto T."/>
            <person name="Gomez Garrido J."/>
        </authorList>
    </citation>
    <scope>NUCLEOTIDE SEQUENCE</scope>
</reference>
<dbReference type="InterPro" id="IPR002172">
    <property type="entry name" value="LDrepeatLR_classA_rpt"/>
</dbReference>
<feature type="compositionally biased region" description="Basic residues" evidence="12">
    <location>
        <begin position="785"/>
        <end position="797"/>
    </location>
</feature>
<evidence type="ECO:0000313" key="16">
    <source>
        <dbReference type="EMBL" id="CAJ1048479.1"/>
    </source>
</evidence>
<protein>
    <submittedName>
        <fullName evidence="16">Low-density lipoprotein receptor-related protein 3</fullName>
    </submittedName>
</protein>
<feature type="domain" description="CUB" evidence="15">
    <location>
        <begin position="23"/>
        <end position="136"/>
    </location>
</feature>